<protein>
    <recommendedName>
        <fullName evidence="10">Major facilitator superfamily MFS-1</fullName>
    </recommendedName>
</protein>
<comment type="subcellular location">
    <subcellularLocation>
        <location evidence="1">Membrane</location>
        <topology evidence="1">Multi-pass membrane protein</topology>
    </subcellularLocation>
</comment>
<dbReference type="SUPFAM" id="SSF103473">
    <property type="entry name" value="MFS general substrate transporter"/>
    <property type="match status" value="2"/>
</dbReference>
<keyword evidence="9" id="KW-1185">Reference proteome</keyword>
<dbReference type="PANTHER" id="PTHR23504:SF17">
    <property type="entry name" value="MAJOR FACILITATOR SUPERFAMILY (MFS) PROFILE DOMAIN-CONTAINING PROTEIN"/>
    <property type="match status" value="1"/>
</dbReference>
<evidence type="ECO:0000256" key="2">
    <source>
        <dbReference type="ARBA" id="ARBA00022448"/>
    </source>
</evidence>
<feature type="transmembrane region" description="Helical" evidence="7">
    <location>
        <begin position="188"/>
        <end position="210"/>
    </location>
</feature>
<keyword evidence="3 7" id="KW-0812">Transmembrane</keyword>
<evidence type="ECO:0000313" key="9">
    <source>
        <dbReference type="Proteomes" id="UP000054007"/>
    </source>
</evidence>
<dbReference type="AlphaFoldDB" id="A0A0D7BIF9"/>
<feature type="region of interest" description="Disordered" evidence="6">
    <location>
        <begin position="444"/>
        <end position="468"/>
    </location>
</feature>
<proteinExistence type="predicted"/>
<feature type="transmembrane region" description="Helical" evidence="7">
    <location>
        <begin position="156"/>
        <end position="176"/>
    </location>
</feature>
<dbReference type="GO" id="GO:0022857">
    <property type="term" value="F:transmembrane transporter activity"/>
    <property type="evidence" value="ECO:0007669"/>
    <property type="project" value="InterPro"/>
</dbReference>
<dbReference type="PRINTS" id="PR01035">
    <property type="entry name" value="TCRTETA"/>
</dbReference>
<dbReference type="GO" id="GO:0016020">
    <property type="term" value="C:membrane"/>
    <property type="evidence" value="ECO:0007669"/>
    <property type="project" value="UniProtKB-SubCell"/>
</dbReference>
<evidence type="ECO:0000256" key="7">
    <source>
        <dbReference type="SAM" id="Phobius"/>
    </source>
</evidence>
<evidence type="ECO:0000256" key="5">
    <source>
        <dbReference type="ARBA" id="ARBA00023136"/>
    </source>
</evidence>
<dbReference type="InterPro" id="IPR001958">
    <property type="entry name" value="Tet-R_TetA/multi-R_MdtG-like"/>
</dbReference>
<feature type="transmembrane region" description="Helical" evidence="7">
    <location>
        <begin position="61"/>
        <end position="85"/>
    </location>
</feature>
<dbReference type="Gene3D" id="1.20.1250.20">
    <property type="entry name" value="MFS general substrate transporter like domains"/>
    <property type="match status" value="2"/>
</dbReference>
<dbReference type="PANTHER" id="PTHR23504">
    <property type="entry name" value="MAJOR FACILITATOR SUPERFAMILY DOMAIN-CONTAINING PROTEIN 10"/>
    <property type="match status" value="1"/>
</dbReference>
<feature type="transmembrane region" description="Helical" evidence="7">
    <location>
        <begin position="608"/>
        <end position="627"/>
    </location>
</feature>
<reference evidence="8 9" key="1">
    <citation type="journal article" date="2015" name="Fungal Genet. Biol.">
        <title>Evolution of novel wood decay mechanisms in Agaricales revealed by the genome sequences of Fistulina hepatica and Cylindrobasidium torrendii.</title>
        <authorList>
            <person name="Floudas D."/>
            <person name="Held B.W."/>
            <person name="Riley R."/>
            <person name="Nagy L.G."/>
            <person name="Koehler G."/>
            <person name="Ransdell A.S."/>
            <person name="Younus H."/>
            <person name="Chow J."/>
            <person name="Chiniquy J."/>
            <person name="Lipzen A."/>
            <person name="Tritt A."/>
            <person name="Sun H."/>
            <person name="Haridas S."/>
            <person name="LaButti K."/>
            <person name="Ohm R.A."/>
            <person name="Kues U."/>
            <person name="Blanchette R.A."/>
            <person name="Grigoriev I.V."/>
            <person name="Minto R.E."/>
            <person name="Hibbett D.S."/>
        </authorList>
    </citation>
    <scope>NUCLEOTIDE SEQUENCE [LARGE SCALE GENOMIC DNA]</scope>
    <source>
        <strain evidence="8 9">FP15055 ss-10</strain>
    </source>
</reference>
<dbReference type="Proteomes" id="UP000054007">
    <property type="component" value="Unassembled WGS sequence"/>
</dbReference>
<evidence type="ECO:0000256" key="6">
    <source>
        <dbReference type="SAM" id="MobiDB-lite"/>
    </source>
</evidence>
<feature type="transmembrane region" description="Helical" evidence="7">
    <location>
        <begin position="670"/>
        <end position="698"/>
    </location>
</feature>
<keyword evidence="5 7" id="KW-0472">Membrane</keyword>
<gene>
    <name evidence="8" type="ORF">CYLTODRAFT_392381</name>
</gene>
<feature type="region of interest" description="Disordered" evidence="6">
    <location>
        <begin position="485"/>
        <end position="504"/>
    </location>
</feature>
<evidence type="ECO:0000256" key="1">
    <source>
        <dbReference type="ARBA" id="ARBA00004141"/>
    </source>
</evidence>
<evidence type="ECO:0008006" key="10">
    <source>
        <dbReference type="Google" id="ProtNLM"/>
    </source>
</evidence>
<evidence type="ECO:0000313" key="8">
    <source>
        <dbReference type="EMBL" id="KIY70232.1"/>
    </source>
</evidence>
<feature type="transmembrane region" description="Helical" evidence="7">
    <location>
        <begin position="97"/>
        <end position="119"/>
    </location>
</feature>
<feature type="transmembrane region" description="Helical" evidence="7">
    <location>
        <begin position="744"/>
        <end position="765"/>
    </location>
</feature>
<dbReference type="InterPro" id="IPR036259">
    <property type="entry name" value="MFS_trans_sf"/>
</dbReference>
<dbReference type="EMBL" id="KN880471">
    <property type="protein sequence ID" value="KIY70232.1"/>
    <property type="molecule type" value="Genomic_DNA"/>
</dbReference>
<evidence type="ECO:0000256" key="3">
    <source>
        <dbReference type="ARBA" id="ARBA00022692"/>
    </source>
</evidence>
<feature type="transmembrane region" description="Helical" evidence="7">
    <location>
        <begin position="230"/>
        <end position="253"/>
    </location>
</feature>
<evidence type="ECO:0000256" key="4">
    <source>
        <dbReference type="ARBA" id="ARBA00022989"/>
    </source>
</evidence>
<dbReference type="Pfam" id="PF07690">
    <property type="entry name" value="MFS_1"/>
    <property type="match status" value="1"/>
</dbReference>
<dbReference type="OrthoDB" id="10262656at2759"/>
<feature type="compositionally biased region" description="Polar residues" evidence="6">
    <location>
        <begin position="485"/>
        <end position="503"/>
    </location>
</feature>
<feature type="transmembrane region" description="Helical" evidence="7">
    <location>
        <begin position="639"/>
        <end position="658"/>
    </location>
</feature>
<keyword evidence="2" id="KW-0813">Transport</keyword>
<accession>A0A0D7BIF9</accession>
<dbReference type="InterPro" id="IPR011701">
    <property type="entry name" value="MFS"/>
</dbReference>
<organism evidence="8 9">
    <name type="scientific">Cylindrobasidium torrendii FP15055 ss-10</name>
    <dbReference type="NCBI Taxonomy" id="1314674"/>
    <lineage>
        <taxon>Eukaryota</taxon>
        <taxon>Fungi</taxon>
        <taxon>Dikarya</taxon>
        <taxon>Basidiomycota</taxon>
        <taxon>Agaricomycotina</taxon>
        <taxon>Agaricomycetes</taxon>
        <taxon>Agaricomycetidae</taxon>
        <taxon>Agaricales</taxon>
        <taxon>Marasmiineae</taxon>
        <taxon>Physalacriaceae</taxon>
        <taxon>Cylindrobasidium</taxon>
    </lineage>
</organism>
<keyword evidence="4 7" id="KW-1133">Transmembrane helix</keyword>
<name>A0A0D7BIF9_9AGAR</name>
<feature type="transmembrane region" description="Helical" evidence="7">
    <location>
        <begin position="131"/>
        <end position="150"/>
    </location>
</feature>
<sequence>MDDGEHQRTSCAILRSVAAKISLSATTFGIHDEDDNDISIPTVLQSQDDTFQTPLPILPMVVLAIAMLGEFLCANVSGPFMLFMVHSFGGFKDDAEVAFWTGLLVSMFFLTQFLTSMAWATIADRYGRRMVLVVSLSGSALCCVAFGLCSTLPQAIVVRLLQGVFGGAIGVAKGSVSFITDMSNEGRAYAILGFCWGLGGVAGAILGGAFEMPGSKWPSVFGHLPLFIEFPYLLPCMMAAVVTFSGGLLACFLSPDGGPRQYAEEPAQEKNSVDAPIRPRLTSLDADAPSSPLFIGHRLSRQLSGALHRVSSVIGESSTRPRGVRLELERTWTGSSSGRVGVGYGTFRTTRSNASSIIRRRLLLPPGDQDENPVNLAERLFSRHAGSFGDLSDLWVAAAMSIEVEGAFGGEEDINGMGYDSGADTVETDDGAFMTHSYRDREWDSDGCGRHSRSTSRRPLSQSMPLCPSRHVGIPLTRTISIPESYSGSPVRRTSSGIFSNTGVREPTATMKTDLFLTRTDSWDPAQAVDRLPPIIEGQRASPAQSIAAPLLDEVEPSPYSQLPMAVILQYALLALHTTTHDQVFMSYLVSEYNAGGLNLNAGRFAQLIALMCVCQIMFQFLLYPTIGPPRGPLSHLAMLRLGSLLFIPAYLTVTLYRSPFASEGGDGNLVLMAALAVSTAIRFCGSTFAYTAVAILLNYMTPPRSVGVANGVAQSMVSLARCIGPMLGGWLWSLSVSENVEGFSFGFMACSAMCSVAIVLSFWIR</sequence>